<comment type="caution">
    <text evidence="2">The sequence shown here is derived from an EMBL/GenBank/DDBJ whole genome shotgun (WGS) entry which is preliminary data.</text>
</comment>
<accession>A0AAV7LSL1</accession>
<sequence>MAGCSMPSHEKYPNCSNANSANAFTPCNKTAKESKRATEKSSSNSSSETKKQKTEPFSDPALDVYNRDSQDQQLRGSYQLSSTDIDPDKHCKKGVSSCDTKHTYLESSSPSHVSENSIIFPVDWSPPRIDFLYKTELPEPSITPPQNSVDLVRTGSGVLSGAMELEVQVDVDTEVSHHTSDHCATEAVSELERTVLKEFVVSQTSPGANYDTGPCQGEQVSAVSPEADVLSAPLRDFEAESSVAVELLQEKFMTTPNNSCSSSPNVLTLERVSVAVDWDCKGEEEEDQGLVKLEDLFQPAKSAGSCSLQTTSPMQATLKGMRSLTVMSPSPYRWVCLLVALKRPFELAL</sequence>
<dbReference type="AlphaFoldDB" id="A0AAV7LSL1"/>
<evidence type="ECO:0000256" key="1">
    <source>
        <dbReference type="SAM" id="MobiDB-lite"/>
    </source>
</evidence>
<reference evidence="2" key="1">
    <citation type="journal article" date="2022" name="bioRxiv">
        <title>Sequencing and chromosome-scale assembly of the giantPleurodeles waltlgenome.</title>
        <authorList>
            <person name="Brown T."/>
            <person name="Elewa A."/>
            <person name="Iarovenko S."/>
            <person name="Subramanian E."/>
            <person name="Araus A.J."/>
            <person name="Petzold A."/>
            <person name="Susuki M."/>
            <person name="Suzuki K.-i.T."/>
            <person name="Hayashi T."/>
            <person name="Toyoda A."/>
            <person name="Oliveira C."/>
            <person name="Osipova E."/>
            <person name="Leigh N.D."/>
            <person name="Simon A."/>
            <person name="Yun M.H."/>
        </authorList>
    </citation>
    <scope>NUCLEOTIDE SEQUENCE</scope>
    <source>
        <strain evidence="2">20211129_DDA</strain>
        <tissue evidence="2">Liver</tissue>
    </source>
</reference>
<dbReference type="EMBL" id="JANPWB010000015">
    <property type="protein sequence ID" value="KAJ1091873.1"/>
    <property type="molecule type" value="Genomic_DNA"/>
</dbReference>
<organism evidence="2 3">
    <name type="scientific">Pleurodeles waltl</name>
    <name type="common">Iberian ribbed newt</name>
    <dbReference type="NCBI Taxonomy" id="8319"/>
    <lineage>
        <taxon>Eukaryota</taxon>
        <taxon>Metazoa</taxon>
        <taxon>Chordata</taxon>
        <taxon>Craniata</taxon>
        <taxon>Vertebrata</taxon>
        <taxon>Euteleostomi</taxon>
        <taxon>Amphibia</taxon>
        <taxon>Batrachia</taxon>
        <taxon>Caudata</taxon>
        <taxon>Salamandroidea</taxon>
        <taxon>Salamandridae</taxon>
        <taxon>Pleurodelinae</taxon>
        <taxon>Pleurodeles</taxon>
    </lineage>
</organism>
<gene>
    <name evidence="2" type="ORF">NDU88_004987</name>
</gene>
<evidence type="ECO:0000313" key="2">
    <source>
        <dbReference type="EMBL" id="KAJ1091873.1"/>
    </source>
</evidence>
<feature type="compositionally biased region" description="Basic and acidic residues" evidence="1">
    <location>
        <begin position="30"/>
        <end position="39"/>
    </location>
</feature>
<proteinExistence type="predicted"/>
<feature type="region of interest" description="Disordered" evidence="1">
    <location>
        <begin position="29"/>
        <end position="92"/>
    </location>
</feature>
<name>A0AAV7LSL1_PLEWA</name>
<feature type="region of interest" description="Disordered" evidence="1">
    <location>
        <begin position="1"/>
        <end position="20"/>
    </location>
</feature>
<keyword evidence="3" id="KW-1185">Reference proteome</keyword>
<protein>
    <submittedName>
        <fullName evidence="2">Uncharacterized protein</fullName>
    </submittedName>
</protein>
<evidence type="ECO:0000313" key="3">
    <source>
        <dbReference type="Proteomes" id="UP001066276"/>
    </source>
</evidence>
<dbReference type="Proteomes" id="UP001066276">
    <property type="component" value="Chromosome 11"/>
</dbReference>
<feature type="compositionally biased region" description="Polar residues" evidence="1">
    <location>
        <begin position="71"/>
        <end position="84"/>
    </location>
</feature>